<reference evidence="1 2" key="1">
    <citation type="submission" date="2012-10" db="EMBL/GenBank/DDBJ databases">
        <authorList>
            <person name="Harkins D.M."/>
            <person name="Durkin A.S."/>
            <person name="Brinkac L.M."/>
            <person name="Selengut J.D."/>
            <person name="Sanka R."/>
            <person name="DePew J."/>
            <person name="Purushe J."/>
            <person name="Peacock S.J."/>
            <person name="Thaipadungpanit J."/>
            <person name="Wuthiekanun V.W."/>
            <person name="Day N.P."/>
            <person name="Vinetz J.M."/>
            <person name="Sutton G.G."/>
            <person name="Nelson W.C."/>
            <person name="Fouts D.E."/>
        </authorList>
    </citation>
    <scope>NUCLEOTIDE SEQUENCE [LARGE SCALE GENOMIC DNA]</scope>
    <source>
        <strain evidence="1 2">H1</strain>
    </source>
</reference>
<sequence>MAEKNKLTKKELLKQSLKRSQTKEPYNITLPNETKSIDPKINQLKDLYESVIMAHKRTVRNSIDFGEYLHEVKEKIGHGNFIPYIEKNKAYLGFDRRTASTYLRIYSYRELVKGCKNMAEAVRLIKTQETGLPQPEQRVEIEINPKQTTYKYSKGKKLYTIYKKSGKSKKGFNKMHLDFIRQFIEEELHRENERYNNKVSDLKNDLKHL</sequence>
<dbReference type="Proteomes" id="UP000006253">
    <property type="component" value="Unassembled WGS sequence"/>
</dbReference>
<organism evidence="1 2">
    <name type="scientific">Leptospira kirschneri str. H1</name>
    <dbReference type="NCBI Taxonomy" id="1049966"/>
    <lineage>
        <taxon>Bacteria</taxon>
        <taxon>Pseudomonadati</taxon>
        <taxon>Spirochaetota</taxon>
        <taxon>Spirochaetia</taxon>
        <taxon>Leptospirales</taxon>
        <taxon>Leptospiraceae</taxon>
        <taxon>Leptospira</taxon>
    </lineage>
</organism>
<dbReference type="EMBL" id="AHMY02000046">
    <property type="protein sequence ID" value="EKO15482.1"/>
    <property type="molecule type" value="Genomic_DNA"/>
</dbReference>
<gene>
    <name evidence="1" type="ORF">LEP1GSC081_0001</name>
</gene>
<dbReference type="AlphaFoldDB" id="A0A0E2BE74"/>
<evidence type="ECO:0000313" key="2">
    <source>
        <dbReference type="Proteomes" id="UP000006253"/>
    </source>
</evidence>
<name>A0A0E2BE74_9LEPT</name>
<protein>
    <submittedName>
        <fullName evidence="1">PF11300 domain protein</fullName>
    </submittedName>
</protein>
<comment type="caution">
    <text evidence="1">The sequence shown here is derived from an EMBL/GenBank/DDBJ whole genome shotgun (WGS) entry which is preliminary data.</text>
</comment>
<evidence type="ECO:0000313" key="1">
    <source>
        <dbReference type="EMBL" id="EKO15482.1"/>
    </source>
</evidence>
<dbReference type="RefSeq" id="WP_004765656.1">
    <property type="nucleotide sequence ID" value="NZ_AHMY02000046.1"/>
</dbReference>
<accession>A0A0E2BE74</accession>
<proteinExistence type="predicted"/>